<reference evidence="9" key="1">
    <citation type="submission" date="2020-02" db="EMBL/GenBank/DDBJ databases">
        <authorList>
            <person name="Meier V. D."/>
        </authorList>
    </citation>
    <scope>NUCLEOTIDE SEQUENCE</scope>
    <source>
        <strain evidence="9">AVDCRST_MAG48</strain>
    </source>
</reference>
<proteinExistence type="inferred from homology"/>
<feature type="transmembrane region" description="Helical" evidence="7">
    <location>
        <begin position="431"/>
        <end position="451"/>
    </location>
</feature>
<evidence type="ECO:0000259" key="8">
    <source>
        <dbReference type="PROSITE" id="PS50156"/>
    </source>
</evidence>
<feature type="domain" description="SSD" evidence="8">
    <location>
        <begin position="402"/>
        <end position="530"/>
    </location>
</feature>
<gene>
    <name evidence="9" type="ORF">AVDCRST_MAG48-895</name>
</gene>
<dbReference type="InterPro" id="IPR000731">
    <property type="entry name" value="SSD"/>
</dbReference>
<evidence type="ECO:0000256" key="5">
    <source>
        <dbReference type="ARBA" id="ARBA00022989"/>
    </source>
</evidence>
<feature type="transmembrane region" description="Helical" evidence="7">
    <location>
        <begin position="93"/>
        <end position="113"/>
    </location>
</feature>
<evidence type="ECO:0000256" key="4">
    <source>
        <dbReference type="ARBA" id="ARBA00022692"/>
    </source>
</evidence>
<feature type="transmembrane region" description="Helical" evidence="7">
    <location>
        <begin position="472"/>
        <end position="501"/>
    </location>
</feature>
<feature type="transmembrane region" description="Helical" evidence="7">
    <location>
        <begin position="399"/>
        <end position="419"/>
    </location>
</feature>
<dbReference type="Pfam" id="PF03176">
    <property type="entry name" value="MMPL"/>
    <property type="match status" value="2"/>
</dbReference>
<evidence type="ECO:0000256" key="3">
    <source>
        <dbReference type="ARBA" id="ARBA00022475"/>
    </source>
</evidence>
<feature type="domain" description="SSD" evidence="8">
    <location>
        <begin position="74"/>
        <end position="191"/>
    </location>
</feature>
<protein>
    <submittedName>
        <fullName evidence="9">Transporter, MMPL family</fullName>
    </submittedName>
</protein>
<feature type="transmembrane region" description="Helical" evidence="7">
    <location>
        <begin position="230"/>
        <end position="254"/>
    </location>
</feature>
<evidence type="ECO:0000256" key="7">
    <source>
        <dbReference type="SAM" id="Phobius"/>
    </source>
</evidence>
<keyword evidence="3" id="KW-1003">Cell membrane</keyword>
<evidence type="ECO:0000313" key="9">
    <source>
        <dbReference type="EMBL" id="CAA9295158.1"/>
    </source>
</evidence>
<dbReference type="InterPro" id="IPR050545">
    <property type="entry name" value="Mycobact_MmpL"/>
</dbReference>
<evidence type="ECO:0000256" key="6">
    <source>
        <dbReference type="ARBA" id="ARBA00023136"/>
    </source>
</evidence>
<keyword evidence="4 7" id="KW-0812">Transmembrane</keyword>
<evidence type="ECO:0000256" key="2">
    <source>
        <dbReference type="ARBA" id="ARBA00010157"/>
    </source>
</evidence>
<name>A0A6J4K4Z8_9ACTN</name>
<feature type="transmembrane region" description="Helical" evidence="7">
    <location>
        <begin position="27"/>
        <end position="51"/>
    </location>
</feature>
<feature type="transmembrane region" description="Helical" evidence="7">
    <location>
        <begin position="134"/>
        <end position="160"/>
    </location>
</feature>
<evidence type="ECO:0000256" key="1">
    <source>
        <dbReference type="ARBA" id="ARBA00004651"/>
    </source>
</evidence>
<comment type="subcellular location">
    <subcellularLocation>
        <location evidence="1">Cell membrane</location>
        <topology evidence="1">Multi-pass membrane protein</topology>
    </subcellularLocation>
</comment>
<organism evidence="9">
    <name type="scientific">uncultured Friedmanniella sp</name>
    <dbReference type="NCBI Taxonomy" id="335381"/>
    <lineage>
        <taxon>Bacteria</taxon>
        <taxon>Bacillati</taxon>
        <taxon>Actinomycetota</taxon>
        <taxon>Actinomycetes</taxon>
        <taxon>Propionibacteriales</taxon>
        <taxon>Nocardioidaceae</taxon>
        <taxon>Friedmanniella</taxon>
        <taxon>environmental samples</taxon>
    </lineage>
</organism>
<sequence>MRDVVRADLPDGVVAQVTGGAGFAADIAGAFAGADITLLATTAAVVALLLLITYRSPLLWIIPLAVVGTADRVVASLVGLVSQGGAIPFDESTTGIVSVLVFGAGTDYALLLIARYREELRRTEDRRQAMRDAVTGAGPAIAASGTTVVLALLMLLAAAFGGTRAIGVAGAIGIVVALVFGLVVLPAALVVCPRGLFWPLVPRVDPAGAAAGTGGRGWRRIGDATARRPWPVVVASVLLLAGLSAGTLSTGYGLSQEDTFRTRAESVDGLRTLSASFPAGAVSPVVVMTHPADADAVVAAVEALPGVAQVSPGESTDALAEVDVVIEAAPDTTASYDTVRAIRDAVGGPDPDAVVGGSVAAKLDARDASIRDLLLISPLILLVVVLVLVALLRAVVAPLVLILTVVLSFFAALGAGSLAFTHVFDFPALDYQVPLLAFLFLVALGVDYNIFLVSRAQEESVRLGTRKGIVEALALTGGVITSAGILLAAVFTVLGVLPVIVLTEIGIIVGLGVLLDTLLVRTVLVPALVHVLGDRFWWPRRLPRRLAADASPADEPEDLEPRRALV</sequence>
<dbReference type="Gene3D" id="1.20.1640.10">
    <property type="entry name" value="Multidrug efflux transporter AcrB transmembrane domain"/>
    <property type="match status" value="2"/>
</dbReference>
<dbReference type="PROSITE" id="PS50156">
    <property type="entry name" value="SSD"/>
    <property type="match status" value="2"/>
</dbReference>
<comment type="similarity">
    <text evidence="2">Belongs to the resistance-nodulation-cell division (RND) (TC 2.A.6) family. MmpL subfamily.</text>
</comment>
<feature type="transmembrane region" description="Helical" evidence="7">
    <location>
        <begin position="373"/>
        <end position="392"/>
    </location>
</feature>
<feature type="transmembrane region" description="Helical" evidence="7">
    <location>
        <begin position="58"/>
        <end position="81"/>
    </location>
</feature>
<dbReference type="EMBL" id="CADCTS010000129">
    <property type="protein sequence ID" value="CAA9295158.1"/>
    <property type="molecule type" value="Genomic_DNA"/>
</dbReference>
<dbReference type="SUPFAM" id="SSF82866">
    <property type="entry name" value="Multidrug efflux transporter AcrB transmembrane domain"/>
    <property type="match status" value="2"/>
</dbReference>
<accession>A0A6J4K4Z8</accession>
<dbReference type="PANTHER" id="PTHR33406">
    <property type="entry name" value="MEMBRANE PROTEIN MJ1562-RELATED"/>
    <property type="match status" value="1"/>
</dbReference>
<dbReference type="AlphaFoldDB" id="A0A6J4K4Z8"/>
<dbReference type="PANTHER" id="PTHR33406:SF6">
    <property type="entry name" value="MEMBRANE PROTEIN YDGH-RELATED"/>
    <property type="match status" value="1"/>
</dbReference>
<dbReference type="GO" id="GO:0005886">
    <property type="term" value="C:plasma membrane"/>
    <property type="evidence" value="ECO:0007669"/>
    <property type="project" value="UniProtKB-SubCell"/>
</dbReference>
<keyword evidence="6 7" id="KW-0472">Membrane</keyword>
<feature type="transmembrane region" description="Helical" evidence="7">
    <location>
        <begin position="166"/>
        <end position="191"/>
    </location>
</feature>
<dbReference type="InterPro" id="IPR004869">
    <property type="entry name" value="MMPL_dom"/>
</dbReference>
<keyword evidence="5 7" id="KW-1133">Transmembrane helix</keyword>